<feature type="transmembrane region" description="Helical" evidence="1">
    <location>
        <begin position="59"/>
        <end position="76"/>
    </location>
</feature>
<dbReference type="eggNOG" id="KOG3146">
    <property type="taxonomic scope" value="Eukaryota"/>
</dbReference>
<dbReference type="Proteomes" id="UP000266841">
    <property type="component" value="Unassembled WGS sequence"/>
</dbReference>
<dbReference type="SUPFAM" id="SSF48317">
    <property type="entry name" value="Acid phosphatase/Vanadium-dependent haloperoxidase"/>
    <property type="match status" value="1"/>
</dbReference>
<dbReference type="OMA" id="KPSDGGM"/>
<reference evidence="3 4" key="1">
    <citation type="journal article" date="2012" name="Genome Biol.">
        <title>Genome and low-iron response of an oceanic diatom adapted to chronic iron limitation.</title>
        <authorList>
            <person name="Lommer M."/>
            <person name="Specht M."/>
            <person name="Roy A.S."/>
            <person name="Kraemer L."/>
            <person name="Andreson R."/>
            <person name="Gutowska M.A."/>
            <person name="Wolf J."/>
            <person name="Bergner S.V."/>
            <person name="Schilhabel M.B."/>
            <person name="Klostermeier U.C."/>
            <person name="Beiko R.G."/>
            <person name="Rosenstiel P."/>
            <person name="Hippler M."/>
            <person name="Laroche J."/>
        </authorList>
    </citation>
    <scope>NUCLEOTIDE SEQUENCE [LARGE SCALE GENOMIC DNA]</scope>
    <source>
        <strain evidence="3 4">CCMP1005</strain>
    </source>
</reference>
<accession>K0T978</accession>
<gene>
    <name evidence="3" type="ORF">THAOC_08689</name>
</gene>
<evidence type="ECO:0000313" key="3">
    <source>
        <dbReference type="EMBL" id="EJK69991.1"/>
    </source>
</evidence>
<evidence type="ECO:0000256" key="1">
    <source>
        <dbReference type="SAM" id="Phobius"/>
    </source>
</evidence>
<keyword evidence="1" id="KW-0472">Membrane</keyword>
<dbReference type="OrthoDB" id="302705at2759"/>
<organism evidence="3 4">
    <name type="scientific">Thalassiosira oceanica</name>
    <name type="common">Marine diatom</name>
    <dbReference type="NCBI Taxonomy" id="159749"/>
    <lineage>
        <taxon>Eukaryota</taxon>
        <taxon>Sar</taxon>
        <taxon>Stramenopiles</taxon>
        <taxon>Ochrophyta</taxon>
        <taxon>Bacillariophyta</taxon>
        <taxon>Coscinodiscophyceae</taxon>
        <taxon>Thalassiosirophycidae</taxon>
        <taxon>Thalassiosirales</taxon>
        <taxon>Thalassiosiraceae</taxon>
        <taxon>Thalassiosira</taxon>
    </lineage>
</organism>
<evidence type="ECO:0000313" key="4">
    <source>
        <dbReference type="Proteomes" id="UP000266841"/>
    </source>
</evidence>
<evidence type="ECO:0000259" key="2">
    <source>
        <dbReference type="Pfam" id="PF01569"/>
    </source>
</evidence>
<dbReference type="AlphaFoldDB" id="K0T978"/>
<dbReference type="InterPro" id="IPR036938">
    <property type="entry name" value="PAP2/HPO_sf"/>
</dbReference>
<comment type="caution">
    <text evidence="3">The sequence shown here is derived from an EMBL/GenBank/DDBJ whole genome shotgun (WGS) entry which is preliminary data.</text>
</comment>
<dbReference type="InterPro" id="IPR000326">
    <property type="entry name" value="PAP2/HPO"/>
</dbReference>
<name>K0T978_THAOC</name>
<keyword evidence="1" id="KW-0812">Transmembrane</keyword>
<feature type="non-terminal residue" evidence="3">
    <location>
        <position position="1"/>
    </location>
</feature>
<feature type="transmembrane region" description="Helical" evidence="1">
    <location>
        <begin position="221"/>
        <end position="242"/>
    </location>
</feature>
<dbReference type="Pfam" id="PF01569">
    <property type="entry name" value="PAP2"/>
    <property type="match status" value="1"/>
</dbReference>
<protein>
    <recommendedName>
        <fullName evidence="2">Phosphatidic acid phosphatase type 2/haloperoxidase domain-containing protein</fullName>
    </recommendedName>
</protein>
<feature type="transmembrane region" description="Helical" evidence="1">
    <location>
        <begin position="182"/>
        <end position="201"/>
    </location>
</feature>
<proteinExistence type="predicted"/>
<keyword evidence="1" id="KW-1133">Transmembrane helix</keyword>
<sequence>LAAPTSFGFAPASIRRAYTADNLAFARRRGDPSKSKLSKLTSLGAEETDSGSMYQATTLIGKTASTLVSGAFFVLLAQKRDAVILTLWIGAIINSILSKVCKKALNHERPAALQESDRIKLKPSDGGMPSSHAMSLSFIGFSITAGVIPEQYQIVAGSCMAIYSFIALRYRIREHLHTIEQVVVGLTLGFINAHIWLRYAMGDTGPVLAWVKGNCVNQSTGLFSCQALSIPVIVGIIVVGSFERRIASWLKERKPK</sequence>
<feature type="domain" description="Phosphatidic acid phosphatase type 2/haloperoxidase" evidence="2">
    <location>
        <begin position="88"/>
        <end position="199"/>
    </location>
</feature>
<keyword evidence="4" id="KW-1185">Reference proteome</keyword>
<dbReference type="EMBL" id="AGNL01009230">
    <property type="protein sequence ID" value="EJK69991.1"/>
    <property type="molecule type" value="Genomic_DNA"/>
</dbReference>